<gene>
    <name evidence="2" type="ORF">Nepgr_016506</name>
</gene>
<keyword evidence="3" id="KW-1185">Reference proteome</keyword>
<feature type="region of interest" description="Disordered" evidence="1">
    <location>
        <begin position="1"/>
        <end position="23"/>
    </location>
</feature>
<protein>
    <submittedName>
        <fullName evidence="2">Uncharacterized protein</fullName>
    </submittedName>
</protein>
<dbReference type="Proteomes" id="UP001279734">
    <property type="component" value="Unassembled WGS sequence"/>
</dbReference>
<proteinExistence type="predicted"/>
<evidence type="ECO:0000313" key="2">
    <source>
        <dbReference type="EMBL" id="GMH14665.1"/>
    </source>
</evidence>
<name>A0AAD3SPV3_NEPGR</name>
<accession>A0AAD3SPV3</accession>
<organism evidence="2 3">
    <name type="scientific">Nepenthes gracilis</name>
    <name type="common">Slender pitcher plant</name>
    <dbReference type="NCBI Taxonomy" id="150966"/>
    <lineage>
        <taxon>Eukaryota</taxon>
        <taxon>Viridiplantae</taxon>
        <taxon>Streptophyta</taxon>
        <taxon>Embryophyta</taxon>
        <taxon>Tracheophyta</taxon>
        <taxon>Spermatophyta</taxon>
        <taxon>Magnoliopsida</taxon>
        <taxon>eudicotyledons</taxon>
        <taxon>Gunneridae</taxon>
        <taxon>Pentapetalae</taxon>
        <taxon>Caryophyllales</taxon>
        <taxon>Nepenthaceae</taxon>
        <taxon>Nepenthes</taxon>
    </lineage>
</organism>
<dbReference type="EMBL" id="BSYO01000014">
    <property type="protein sequence ID" value="GMH14665.1"/>
    <property type="molecule type" value="Genomic_DNA"/>
</dbReference>
<comment type="caution">
    <text evidence="2">The sequence shown here is derived from an EMBL/GenBank/DDBJ whole genome shotgun (WGS) entry which is preliminary data.</text>
</comment>
<evidence type="ECO:0000256" key="1">
    <source>
        <dbReference type="SAM" id="MobiDB-lite"/>
    </source>
</evidence>
<sequence>MKTKVAGDEQDLPSLHPPSSGIVSPLFPAPHVPPLHLSPPAPPHAFVRRCETASAKQWLPILRNNGQQRDIAGVKWGNLAIFHV</sequence>
<evidence type="ECO:0000313" key="3">
    <source>
        <dbReference type="Proteomes" id="UP001279734"/>
    </source>
</evidence>
<dbReference type="AlphaFoldDB" id="A0AAD3SPV3"/>
<reference evidence="2" key="1">
    <citation type="submission" date="2023-05" db="EMBL/GenBank/DDBJ databases">
        <title>Nepenthes gracilis genome sequencing.</title>
        <authorList>
            <person name="Fukushima K."/>
        </authorList>
    </citation>
    <scope>NUCLEOTIDE SEQUENCE</scope>
    <source>
        <strain evidence="2">SING2019-196</strain>
    </source>
</reference>